<dbReference type="OrthoDB" id="3267098at2759"/>
<proteinExistence type="predicted"/>
<name>A0A0C9YL42_9AGAM</name>
<organism evidence="1 2">
    <name type="scientific">Pisolithus microcarpus 441</name>
    <dbReference type="NCBI Taxonomy" id="765257"/>
    <lineage>
        <taxon>Eukaryota</taxon>
        <taxon>Fungi</taxon>
        <taxon>Dikarya</taxon>
        <taxon>Basidiomycota</taxon>
        <taxon>Agaricomycotina</taxon>
        <taxon>Agaricomycetes</taxon>
        <taxon>Agaricomycetidae</taxon>
        <taxon>Boletales</taxon>
        <taxon>Sclerodermatineae</taxon>
        <taxon>Pisolithaceae</taxon>
        <taxon>Pisolithus</taxon>
    </lineage>
</organism>
<sequence length="117" mass="13365">IFHVCYEGAQHEMDMLWVHWLGVEPGYHWGINQARLPKVGFVPDCKMAGAFGFVDPALVIRACHLIPVFTEGQTNSLLHRGPSLAWPKDKDDDWNSYYVNIFTDQDMFAWFSHIGVG</sequence>
<dbReference type="HOGENOM" id="CLU_002498_5_1_1"/>
<keyword evidence="2" id="KW-1185">Reference proteome</keyword>
<gene>
    <name evidence="1" type="ORF">PISMIDRAFT_40594</name>
</gene>
<dbReference type="Proteomes" id="UP000054018">
    <property type="component" value="Unassembled WGS sequence"/>
</dbReference>
<dbReference type="AlphaFoldDB" id="A0A0C9YL42"/>
<evidence type="ECO:0000313" key="1">
    <source>
        <dbReference type="EMBL" id="KIK17396.1"/>
    </source>
</evidence>
<dbReference type="STRING" id="765257.A0A0C9YL42"/>
<accession>A0A0C9YL42</accession>
<feature type="non-terminal residue" evidence="1">
    <location>
        <position position="1"/>
    </location>
</feature>
<feature type="non-terminal residue" evidence="1">
    <location>
        <position position="117"/>
    </location>
</feature>
<dbReference type="EMBL" id="KN833829">
    <property type="protein sequence ID" value="KIK17396.1"/>
    <property type="molecule type" value="Genomic_DNA"/>
</dbReference>
<evidence type="ECO:0000313" key="2">
    <source>
        <dbReference type="Proteomes" id="UP000054018"/>
    </source>
</evidence>
<protein>
    <submittedName>
        <fullName evidence="1">Unplaced genomic scaffold scaffold_145, whole genome shotgun sequence</fullName>
    </submittedName>
</protein>
<reference evidence="1 2" key="1">
    <citation type="submission" date="2014-04" db="EMBL/GenBank/DDBJ databases">
        <authorList>
            <consortium name="DOE Joint Genome Institute"/>
            <person name="Kuo A."/>
            <person name="Kohler A."/>
            <person name="Costa M.D."/>
            <person name="Nagy L.G."/>
            <person name="Floudas D."/>
            <person name="Copeland A."/>
            <person name="Barry K.W."/>
            <person name="Cichocki N."/>
            <person name="Veneault-Fourrey C."/>
            <person name="LaButti K."/>
            <person name="Lindquist E.A."/>
            <person name="Lipzen A."/>
            <person name="Lundell T."/>
            <person name="Morin E."/>
            <person name="Murat C."/>
            <person name="Sun H."/>
            <person name="Tunlid A."/>
            <person name="Henrissat B."/>
            <person name="Grigoriev I.V."/>
            <person name="Hibbett D.S."/>
            <person name="Martin F."/>
            <person name="Nordberg H.P."/>
            <person name="Cantor M.N."/>
            <person name="Hua S.X."/>
        </authorList>
    </citation>
    <scope>NUCLEOTIDE SEQUENCE [LARGE SCALE GENOMIC DNA]</scope>
    <source>
        <strain evidence="1 2">441</strain>
    </source>
</reference>
<reference evidence="2" key="2">
    <citation type="submission" date="2015-01" db="EMBL/GenBank/DDBJ databases">
        <title>Evolutionary Origins and Diversification of the Mycorrhizal Mutualists.</title>
        <authorList>
            <consortium name="DOE Joint Genome Institute"/>
            <consortium name="Mycorrhizal Genomics Consortium"/>
            <person name="Kohler A."/>
            <person name="Kuo A."/>
            <person name="Nagy L.G."/>
            <person name="Floudas D."/>
            <person name="Copeland A."/>
            <person name="Barry K.W."/>
            <person name="Cichocki N."/>
            <person name="Veneault-Fourrey C."/>
            <person name="LaButti K."/>
            <person name="Lindquist E.A."/>
            <person name="Lipzen A."/>
            <person name="Lundell T."/>
            <person name="Morin E."/>
            <person name="Murat C."/>
            <person name="Riley R."/>
            <person name="Ohm R."/>
            <person name="Sun H."/>
            <person name="Tunlid A."/>
            <person name="Henrissat B."/>
            <person name="Grigoriev I.V."/>
            <person name="Hibbett D.S."/>
            <person name="Martin F."/>
        </authorList>
    </citation>
    <scope>NUCLEOTIDE SEQUENCE [LARGE SCALE GENOMIC DNA]</scope>
    <source>
        <strain evidence="2">441</strain>
    </source>
</reference>